<evidence type="ECO:0000259" key="8">
    <source>
        <dbReference type="Pfam" id="PF03458"/>
    </source>
</evidence>
<keyword evidence="10" id="KW-1185">Reference proteome</keyword>
<sequence>MGTNAEAKARACRNRRGGGRPAAGIVYRTWVSTTTILLVLDLAGVLAFAVDGALVGIRSSRIDIVGVITLGVITALGGGIIRDLLLGATPATFQDWRYVMTALVGALLAFFLSRHLERLSGAITFLDAAGLSLFCVTGAAKALEFGFGPLQAALLGAITGVGGGTLRDVLINRVPAVMSRDSTLYAIPALTGACILVGTVTTLGGYGPVGAVAGALVCFTLRTVGLRYRWRAPAPRGTDNGG</sequence>
<feature type="transmembrane region" description="Helical" evidence="7">
    <location>
        <begin position="152"/>
        <end position="170"/>
    </location>
</feature>
<dbReference type="PANTHER" id="PTHR30506">
    <property type="entry name" value="INNER MEMBRANE PROTEIN"/>
    <property type="match status" value="1"/>
</dbReference>
<evidence type="ECO:0000256" key="1">
    <source>
        <dbReference type="ARBA" id="ARBA00004651"/>
    </source>
</evidence>
<dbReference type="InterPro" id="IPR005115">
    <property type="entry name" value="Gly_transporter"/>
</dbReference>
<feature type="transmembrane region" description="Helical" evidence="7">
    <location>
        <begin position="206"/>
        <end position="226"/>
    </location>
</feature>
<feature type="transmembrane region" description="Helical" evidence="7">
    <location>
        <begin position="96"/>
        <end position="112"/>
    </location>
</feature>
<dbReference type="Pfam" id="PF03458">
    <property type="entry name" value="Gly_transporter"/>
    <property type="match status" value="2"/>
</dbReference>
<dbReference type="Proteomes" id="UP001165092">
    <property type="component" value="Unassembled WGS sequence"/>
</dbReference>
<evidence type="ECO:0000256" key="4">
    <source>
        <dbReference type="ARBA" id="ARBA00022692"/>
    </source>
</evidence>
<keyword evidence="4 7" id="KW-0812">Transmembrane</keyword>
<feature type="domain" description="Glycine transporter" evidence="8">
    <location>
        <begin position="125"/>
        <end position="198"/>
    </location>
</feature>
<keyword evidence="3" id="KW-1003">Cell membrane</keyword>
<accession>A0A9W6P769</accession>
<evidence type="ECO:0000256" key="5">
    <source>
        <dbReference type="ARBA" id="ARBA00022989"/>
    </source>
</evidence>
<evidence type="ECO:0000313" key="9">
    <source>
        <dbReference type="EMBL" id="GLU48745.1"/>
    </source>
</evidence>
<feature type="transmembrane region" description="Helical" evidence="7">
    <location>
        <begin position="30"/>
        <end position="50"/>
    </location>
</feature>
<feature type="transmembrane region" description="Helical" evidence="7">
    <location>
        <begin position="62"/>
        <end position="81"/>
    </location>
</feature>
<comment type="caution">
    <text evidence="9">The sequence shown here is derived from an EMBL/GenBank/DDBJ whole genome shotgun (WGS) entry which is preliminary data.</text>
</comment>
<comment type="subcellular location">
    <subcellularLocation>
        <location evidence="1">Cell membrane</location>
        <topology evidence="1">Multi-pass membrane protein</topology>
    </subcellularLocation>
</comment>
<dbReference type="EMBL" id="BSQG01000005">
    <property type="protein sequence ID" value="GLU48745.1"/>
    <property type="molecule type" value="Genomic_DNA"/>
</dbReference>
<keyword evidence="5 7" id="KW-1133">Transmembrane helix</keyword>
<evidence type="ECO:0000256" key="3">
    <source>
        <dbReference type="ARBA" id="ARBA00022475"/>
    </source>
</evidence>
<feature type="transmembrane region" description="Helical" evidence="7">
    <location>
        <begin position="119"/>
        <end position="140"/>
    </location>
</feature>
<name>A0A9W6P769_9ACTN</name>
<dbReference type="GO" id="GO:0005886">
    <property type="term" value="C:plasma membrane"/>
    <property type="evidence" value="ECO:0007669"/>
    <property type="project" value="UniProtKB-SubCell"/>
</dbReference>
<dbReference type="PANTHER" id="PTHR30506:SF3">
    <property type="entry name" value="UPF0126 INNER MEMBRANE PROTEIN YADS-RELATED"/>
    <property type="match status" value="1"/>
</dbReference>
<evidence type="ECO:0000256" key="2">
    <source>
        <dbReference type="ARBA" id="ARBA00008193"/>
    </source>
</evidence>
<comment type="similarity">
    <text evidence="2">Belongs to the UPF0126 family.</text>
</comment>
<reference evidence="9" key="1">
    <citation type="submission" date="2023-02" db="EMBL/GenBank/DDBJ databases">
        <title>Nocardiopsis ansamitocini NBRC 112285.</title>
        <authorList>
            <person name="Ichikawa N."/>
            <person name="Sato H."/>
            <person name="Tonouchi N."/>
        </authorList>
    </citation>
    <scope>NUCLEOTIDE SEQUENCE</scope>
    <source>
        <strain evidence="9">NBRC 112285</strain>
    </source>
</reference>
<evidence type="ECO:0000256" key="7">
    <source>
        <dbReference type="SAM" id="Phobius"/>
    </source>
</evidence>
<feature type="transmembrane region" description="Helical" evidence="7">
    <location>
        <begin position="182"/>
        <end position="200"/>
    </location>
</feature>
<protein>
    <submittedName>
        <fullName evidence="9">Membrane protein</fullName>
    </submittedName>
</protein>
<evidence type="ECO:0000313" key="10">
    <source>
        <dbReference type="Proteomes" id="UP001165092"/>
    </source>
</evidence>
<proteinExistence type="inferred from homology"/>
<gene>
    <name evidence="9" type="ORF">Nans01_30960</name>
</gene>
<feature type="domain" description="Glycine transporter" evidence="8">
    <location>
        <begin position="39"/>
        <end position="113"/>
    </location>
</feature>
<organism evidence="9 10">
    <name type="scientific">Nocardiopsis ansamitocini</name>
    <dbReference type="NCBI Taxonomy" id="1670832"/>
    <lineage>
        <taxon>Bacteria</taxon>
        <taxon>Bacillati</taxon>
        <taxon>Actinomycetota</taxon>
        <taxon>Actinomycetes</taxon>
        <taxon>Streptosporangiales</taxon>
        <taxon>Nocardiopsidaceae</taxon>
        <taxon>Nocardiopsis</taxon>
    </lineage>
</organism>
<dbReference type="AlphaFoldDB" id="A0A9W6P769"/>
<keyword evidence="6 7" id="KW-0472">Membrane</keyword>
<evidence type="ECO:0000256" key="6">
    <source>
        <dbReference type="ARBA" id="ARBA00023136"/>
    </source>
</evidence>